<feature type="transmembrane region" description="Helical" evidence="5">
    <location>
        <begin position="232"/>
        <end position="254"/>
    </location>
</feature>
<organism evidence="10 15">
    <name type="scientific">Candidatus Hakubella thermalkaliphila</name>
    <dbReference type="NCBI Taxonomy" id="2754717"/>
    <lineage>
        <taxon>Bacteria</taxon>
        <taxon>Bacillati</taxon>
        <taxon>Actinomycetota</taxon>
        <taxon>Actinomycetota incertae sedis</taxon>
        <taxon>Candidatus Hakubellales</taxon>
        <taxon>Candidatus Hakubellaceae</taxon>
        <taxon>Candidatus Hakubella</taxon>
    </lineage>
</organism>
<dbReference type="InterPro" id="IPR012340">
    <property type="entry name" value="NA-bd_OB-fold"/>
</dbReference>
<dbReference type="InterPro" id="IPR056739">
    <property type="entry name" value="NfeD_membrane"/>
</dbReference>
<feature type="transmembrane region" description="Helical" evidence="5">
    <location>
        <begin position="311"/>
        <end position="328"/>
    </location>
</feature>
<evidence type="ECO:0000313" key="13">
    <source>
        <dbReference type="Proteomes" id="UP000561271"/>
    </source>
</evidence>
<feature type="signal peptide" evidence="6">
    <location>
        <begin position="1"/>
        <end position="23"/>
    </location>
</feature>
<accession>A0A6V8NKF7</accession>
<dbReference type="EMBL" id="BLSA01000084">
    <property type="protein sequence ID" value="GFP32481.1"/>
    <property type="molecule type" value="Genomic_DNA"/>
</dbReference>
<evidence type="ECO:0000256" key="2">
    <source>
        <dbReference type="ARBA" id="ARBA00022692"/>
    </source>
</evidence>
<gene>
    <name evidence="10" type="ORF">HKBW3S03_01284</name>
    <name evidence="11" type="ORF">HKBW3S42_00785</name>
    <name evidence="12" type="ORF">HKBW3S44_00889</name>
</gene>
<dbReference type="Pfam" id="PF24961">
    <property type="entry name" value="NfeD_membrane"/>
    <property type="match status" value="1"/>
</dbReference>
<dbReference type="SUPFAM" id="SSF141322">
    <property type="entry name" value="NfeD domain-like"/>
    <property type="match status" value="1"/>
</dbReference>
<dbReference type="InterPro" id="IPR052165">
    <property type="entry name" value="Membrane_assoc_protease"/>
</dbReference>
<dbReference type="GO" id="GO:0008233">
    <property type="term" value="F:peptidase activity"/>
    <property type="evidence" value="ECO:0007669"/>
    <property type="project" value="UniProtKB-KW"/>
</dbReference>
<keyword evidence="3 5" id="KW-1133">Transmembrane helix</keyword>
<dbReference type="FunFam" id="3.90.226.10:FF:000089">
    <property type="entry name" value="Membrane-bound serine protease"/>
    <property type="match status" value="1"/>
</dbReference>
<evidence type="ECO:0000313" key="10">
    <source>
        <dbReference type="EMBL" id="GFP19780.1"/>
    </source>
</evidence>
<dbReference type="PANTHER" id="PTHR33507">
    <property type="entry name" value="INNER MEMBRANE PROTEIN YBBJ"/>
    <property type="match status" value="1"/>
</dbReference>
<dbReference type="RefSeq" id="WP_176231475.1">
    <property type="nucleotide sequence ID" value="NZ_BLRU01000139.1"/>
</dbReference>
<comment type="caution">
    <text evidence="10">The sequence shown here is derived from an EMBL/GenBank/DDBJ whole genome shotgun (WGS) entry which is preliminary data.</text>
</comment>
<dbReference type="PANTHER" id="PTHR33507:SF4">
    <property type="entry name" value="NODULATION COMPETITIVENESS PROTEIN NFED"/>
    <property type="match status" value="1"/>
</dbReference>
<evidence type="ECO:0000256" key="5">
    <source>
        <dbReference type="SAM" id="Phobius"/>
    </source>
</evidence>
<name>A0A6V8NKF7_9ACTN</name>
<keyword evidence="4 5" id="KW-0472">Membrane</keyword>
<evidence type="ECO:0000313" key="12">
    <source>
        <dbReference type="EMBL" id="GFP37209.1"/>
    </source>
</evidence>
<evidence type="ECO:0000259" key="9">
    <source>
        <dbReference type="Pfam" id="PF25145"/>
    </source>
</evidence>
<evidence type="ECO:0000259" key="8">
    <source>
        <dbReference type="Pfam" id="PF24961"/>
    </source>
</evidence>
<feature type="transmembrane region" description="Helical" evidence="5">
    <location>
        <begin position="287"/>
        <end position="306"/>
    </location>
</feature>
<keyword evidence="10" id="KW-0645">Protease</keyword>
<dbReference type="Pfam" id="PF25145">
    <property type="entry name" value="NfeD1b_N"/>
    <property type="match status" value="1"/>
</dbReference>
<protein>
    <submittedName>
        <fullName evidence="10">ClpP class membrane-bound serine protease</fullName>
    </submittedName>
</protein>
<comment type="subcellular location">
    <subcellularLocation>
        <location evidence="1">Membrane</location>
        <topology evidence="1">Multi-pass membrane protein</topology>
    </subcellularLocation>
</comment>
<feature type="transmembrane region" description="Helical" evidence="5">
    <location>
        <begin position="334"/>
        <end position="357"/>
    </location>
</feature>
<dbReference type="Gene3D" id="3.90.226.10">
    <property type="entry name" value="2-enoyl-CoA Hydratase, Chain A, domain 1"/>
    <property type="match status" value="1"/>
</dbReference>
<evidence type="ECO:0000313" key="14">
    <source>
        <dbReference type="Proteomes" id="UP000568877"/>
    </source>
</evidence>
<dbReference type="GO" id="GO:0006508">
    <property type="term" value="P:proteolysis"/>
    <property type="evidence" value="ECO:0007669"/>
    <property type="project" value="UniProtKB-KW"/>
</dbReference>
<feature type="domain" description="NfeD integral membrane" evidence="8">
    <location>
        <begin position="240"/>
        <end position="357"/>
    </location>
</feature>
<evidence type="ECO:0000313" key="15">
    <source>
        <dbReference type="Proteomes" id="UP000574717"/>
    </source>
</evidence>
<dbReference type="Proteomes" id="UP000568877">
    <property type="component" value="Unassembled WGS sequence"/>
</dbReference>
<keyword evidence="2 5" id="KW-0812">Transmembrane</keyword>
<feature type="domain" description="NfeD-like C-terminal" evidence="7">
    <location>
        <begin position="373"/>
        <end position="429"/>
    </location>
</feature>
<evidence type="ECO:0000256" key="1">
    <source>
        <dbReference type="ARBA" id="ARBA00004141"/>
    </source>
</evidence>
<evidence type="ECO:0000313" key="11">
    <source>
        <dbReference type="EMBL" id="GFP32481.1"/>
    </source>
</evidence>
<feature type="domain" description="NfeD1b N-terminal" evidence="9">
    <location>
        <begin position="30"/>
        <end position="187"/>
    </location>
</feature>
<dbReference type="GO" id="GO:0016020">
    <property type="term" value="C:membrane"/>
    <property type="evidence" value="ECO:0007669"/>
    <property type="project" value="UniProtKB-SubCell"/>
</dbReference>
<keyword evidence="10" id="KW-0378">Hydrolase</keyword>
<dbReference type="InterPro" id="IPR029045">
    <property type="entry name" value="ClpP/crotonase-like_dom_sf"/>
</dbReference>
<dbReference type="Gene3D" id="2.40.50.140">
    <property type="entry name" value="Nucleic acid-binding proteins"/>
    <property type="match status" value="1"/>
</dbReference>
<dbReference type="AlphaFoldDB" id="A0A6V8NKF7"/>
<reference evidence="13 14" key="1">
    <citation type="journal article" date="2020" name="Front. Microbiol.">
        <title>Single-cell genomics of novel Actinobacteria with the Wood-Ljungdahl pathway discovered in a serpentinizing system.</title>
        <authorList>
            <person name="Merino N."/>
            <person name="Kawai M."/>
            <person name="Boyd E.S."/>
            <person name="Colman D.R."/>
            <person name="McGlynn S.E."/>
            <person name="Nealson K.H."/>
            <person name="Kurokawa K."/>
            <person name="Hongoh Y."/>
        </authorList>
    </citation>
    <scope>NUCLEOTIDE SEQUENCE [LARGE SCALE GENOMIC DNA]</scope>
    <source>
        <strain evidence="10 15">S03</strain>
        <strain evidence="11 14">S42</strain>
        <strain evidence="12 13">S44</strain>
    </source>
</reference>
<feature type="transmembrane region" description="Helical" evidence="5">
    <location>
        <begin position="261"/>
        <end position="281"/>
    </location>
</feature>
<dbReference type="SUPFAM" id="SSF52096">
    <property type="entry name" value="ClpP/crotonase"/>
    <property type="match status" value="1"/>
</dbReference>
<dbReference type="CDD" id="cd07020">
    <property type="entry name" value="Clp_protease_NfeD_1"/>
    <property type="match status" value="1"/>
</dbReference>
<dbReference type="Proteomes" id="UP000574717">
    <property type="component" value="Unassembled WGS sequence"/>
</dbReference>
<sequence>MKKKSLLLAFLIALVMVALPSFSAAESRPVQVIQVEGVINPPVYMFISEAIDRAEREGAQALIIQLDTPGGLDTSMRSIIREILDSQIPIVIYVYPDGSRATSAGVFITMAAHVAAMAPATSIGAAHPVAFQGEISDEMKQKIVNDAVAYIRNLAEKRGRNAAWAEEAVRESSSLTASQALEKEVIDYVAKDYPDLLAQLDGRKVVLDGREIVLSTKGAEVTPREMSFRLRLLHILSDPNIAYLLLMIGIYGIIYEFANPGLGFAGIAGVISIILALYSLHTLPVNIAGLALIVLAIILFIADIIAATGGILTAGGIASMLLGSLILFDSPVPYLRIAPGLIIGTALATAGFFTFAVRAVYKAHKEKSTTGIEGMLGQIGVARTEVNPRGQVSVRGELWSAEALDGHKIEKHSRIIVQSMKGLVLRVKKYEEGGAPAKDRGGSDKS</sequence>
<evidence type="ECO:0000256" key="4">
    <source>
        <dbReference type="ARBA" id="ARBA00023136"/>
    </source>
</evidence>
<dbReference type="EMBL" id="BLRU01000139">
    <property type="protein sequence ID" value="GFP19780.1"/>
    <property type="molecule type" value="Genomic_DNA"/>
</dbReference>
<evidence type="ECO:0000256" key="3">
    <source>
        <dbReference type="ARBA" id="ARBA00022989"/>
    </source>
</evidence>
<proteinExistence type="predicted"/>
<dbReference type="Proteomes" id="UP000561271">
    <property type="component" value="Unassembled WGS sequence"/>
</dbReference>
<dbReference type="InterPro" id="IPR002810">
    <property type="entry name" value="NfeD-like_C"/>
</dbReference>
<evidence type="ECO:0000256" key="6">
    <source>
        <dbReference type="SAM" id="SignalP"/>
    </source>
</evidence>
<keyword evidence="6" id="KW-0732">Signal</keyword>
<evidence type="ECO:0000259" key="7">
    <source>
        <dbReference type="Pfam" id="PF01957"/>
    </source>
</evidence>
<feature type="chain" id="PRO_5044126595" evidence="6">
    <location>
        <begin position="24"/>
        <end position="446"/>
    </location>
</feature>
<dbReference type="Pfam" id="PF01957">
    <property type="entry name" value="NfeD"/>
    <property type="match status" value="1"/>
</dbReference>
<dbReference type="InterPro" id="IPR056738">
    <property type="entry name" value="NfeD1b_N"/>
</dbReference>
<dbReference type="EMBL" id="BLSC01000060">
    <property type="protein sequence ID" value="GFP37209.1"/>
    <property type="molecule type" value="Genomic_DNA"/>
</dbReference>